<sequence>MGIMGFILVLWLATLFRVMAASHFVSPRSYPPNGHGKYGANARWQLGSSQLVGFQTNWTAYSVQLWQQLPGVSAKKATDLVYNQIEGEDMPQSFYWTVQTYDLLLSDSPVFFFSLQDRNSPVRQPSPFFNISIGNTPVHSTITGGSTTLTTSSTSIETALPASSSSQNVVMNQGISAGVAAGIGIGVASGVLLLAVTVWLIFWRRNRDEQQPVEIDGNELVLTRRNSVEKKRVIDIDQPRLELPG</sequence>
<evidence type="ECO:0008006" key="5">
    <source>
        <dbReference type="Google" id="ProtNLM"/>
    </source>
</evidence>
<dbReference type="AlphaFoldDB" id="A0A9W8NKX0"/>
<dbReference type="OrthoDB" id="5390143at2759"/>
<dbReference type="VEuPathDB" id="FungiDB:F4678DRAFT_461739"/>
<evidence type="ECO:0000256" key="1">
    <source>
        <dbReference type="SAM" id="Phobius"/>
    </source>
</evidence>
<feature type="chain" id="PRO_5040902806" description="Mid2 domain-containing protein" evidence="2">
    <location>
        <begin position="22"/>
        <end position="245"/>
    </location>
</feature>
<reference evidence="3" key="1">
    <citation type="submission" date="2022-07" db="EMBL/GenBank/DDBJ databases">
        <title>Genome Sequence of Xylaria arbuscula.</title>
        <authorList>
            <person name="Buettner E."/>
        </authorList>
    </citation>
    <scope>NUCLEOTIDE SEQUENCE</scope>
    <source>
        <strain evidence="3">VT107</strain>
    </source>
</reference>
<evidence type="ECO:0000256" key="2">
    <source>
        <dbReference type="SAM" id="SignalP"/>
    </source>
</evidence>
<keyword evidence="1" id="KW-1133">Transmembrane helix</keyword>
<keyword evidence="4" id="KW-1185">Reference proteome</keyword>
<proteinExistence type="predicted"/>
<accession>A0A9W8NKX0</accession>
<name>A0A9W8NKX0_9PEZI</name>
<comment type="caution">
    <text evidence="3">The sequence shown here is derived from an EMBL/GenBank/DDBJ whole genome shotgun (WGS) entry which is preliminary data.</text>
</comment>
<gene>
    <name evidence="3" type="ORF">NPX13_g2185</name>
</gene>
<feature type="transmembrane region" description="Helical" evidence="1">
    <location>
        <begin position="175"/>
        <end position="202"/>
    </location>
</feature>
<keyword evidence="2" id="KW-0732">Signal</keyword>
<keyword evidence="1" id="KW-0812">Transmembrane</keyword>
<evidence type="ECO:0000313" key="4">
    <source>
        <dbReference type="Proteomes" id="UP001148614"/>
    </source>
</evidence>
<protein>
    <recommendedName>
        <fullName evidence="5">Mid2 domain-containing protein</fullName>
    </recommendedName>
</protein>
<feature type="signal peptide" evidence="2">
    <location>
        <begin position="1"/>
        <end position="21"/>
    </location>
</feature>
<dbReference type="EMBL" id="JANPWZ010000222">
    <property type="protein sequence ID" value="KAJ3578382.1"/>
    <property type="molecule type" value="Genomic_DNA"/>
</dbReference>
<organism evidence="3 4">
    <name type="scientific">Xylaria arbuscula</name>
    <dbReference type="NCBI Taxonomy" id="114810"/>
    <lineage>
        <taxon>Eukaryota</taxon>
        <taxon>Fungi</taxon>
        <taxon>Dikarya</taxon>
        <taxon>Ascomycota</taxon>
        <taxon>Pezizomycotina</taxon>
        <taxon>Sordariomycetes</taxon>
        <taxon>Xylariomycetidae</taxon>
        <taxon>Xylariales</taxon>
        <taxon>Xylariaceae</taxon>
        <taxon>Xylaria</taxon>
    </lineage>
</organism>
<keyword evidence="1" id="KW-0472">Membrane</keyword>
<evidence type="ECO:0000313" key="3">
    <source>
        <dbReference type="EMBL" id="KAJ3578382.1"/>
    </source>
</evidence>
<dbReference type="Proteomes" id="UP001148614">
    <property type="component" value="Unassembled WGS sequence"/>
</dbReference>